<evidence type="ECO:0000313" key="2">
    <source>
        <dbReference type="EMBL" id="EFZ37075.1"/>
    </source>
</evidence>
<dbReference type="HOGENOM" id="CLU_196044_0_0_10"/>
<name>E7RPN2_9BACT</name>
<reference evidence="2 3" key="1">
    <citation type="submission" date="2011-01" db="EMBL/GenBank/DDBJ databases">
        <authorList>
            <person name="Muzny D."/>
            <person name="Qin X."/>
            <person name="Buhay C."/>
            <person name="Dugan-Rocha S."/>
            <person name="Ding Y."/>
            <person name="Chen G."/>
            <person name="Hawes A."/>
            <person name="Holder M."/>
            <person name="Jhangiani S."/>
            <person name="Johnson A."/>
            <person name="Khan Z."/>
            <person name="Li Z."/>
            <person name="Liu W."/>
            <person name="Liu X."/>
            <person name="Perez L."/>
            <person name="Shen H."/>
            <person name="Wang Q."/>
            <person name="Watt J."/>
            <person name="Xi L."/>
            <person name="Xin Y."/>
            <person name="Zhou J."/>
            <person name="Deng J."/>
            <person name="Jiang H."/>
            <person name="Liu Y."/>
            <person name="Qu J."/>
            <person name="Song X.-Z."/>
            <person name="Zhang L."/>
            <person name="Villasana D."/>
            <person name="Johnson A."/>
            <person name="Liu J."/>
            <person name="Liyanage D."/>
            <person name="Lorensuhewa L."/>
            <person name="Robinson T."/>
            <person name="Song A."/>
            <person name="Song B.-B."/>
            <person name="Dinh H."/>
            <person name="Thornton R."/>
            <person name="Coyle M."/>
            <person name="Francisco L."/>
            <person name="Jackson L."/>
            <person name="Javaid M."/>
            <person name="Korchina V."/>
            <person name="Kovar C."/>
            <person name="Mata R."/>
            <person name="Mathew T."/>
            <person name="Ngo R."/>
            <person name="Nguyen L."/>
            <person name="Nguyen N."/>
            <person name="Okwuonu G."/>
            <person name="Ongeri F."/>
            <person name="Pham C."/>
            <person name="Simmons D."/>
            <person name="Wilczek-Boney K."/>
            <person name="Hale W."/>
            <person name="Jakkamsetti A."/>
            <person name="Pham P."/>
            <person name="Ruth R."/>
            <person name="San Lucas F."/>
            <person name="Warren J."/>
            <person name="Zhang J."/>
            <person name="Zhao Z."/>
            <person name="Zhou C."/>
            <person name="Zhu D."/>
            <person name="Lee S."/>
            <person name="Bess C."/>
            <person name="Blankenburg K."/>
            <person name="Forbes L."/>
            <person name="Fu Q."/>
            <person name="Gubbala S."/>
            <person name="Hirani K."/>
            <person name="Jayaseelan J.C."/>
            <person name="Lara F."/>
            <person name="Munidasa M."/>
            <person name="Palculict T."/>
            <person name="Patil S."/>
            <person name="Pu L.-L."/>
            <person name="Saada N."/>
            <person name="Tang L."/>
            <person name="Weissenberger G."/>
            <person name="Zhu Y."/>
            <person name="Hemphill L."/>
            <person name="Shang Y."/>
            <person name="Youmans B."/>
            <person name="Ayvaz T."/>
            <person name="Ross M."/>
            <person name="Santibanez J."/>
            <person name="Aqrawi P."/>
            <person name="Gross S."/>
            <person name="Joshi V."/>
            <person name="Fowler G."/>
            <person name="Nazareth L."/>
            <person name="Reid J."/>
            <person name="Worley K."/>
            <person name="Petrosino J."/>
            <person name="Highlander S."/>
            <person name="Gibbs R."/>
        </authorList>
    </citation>
    <scope>NUCLEOTIDE SEQUENCE [LARGE SCALE GENOMIC DNA]</scope>
    <source>
        <strain evidence="2 3">ATCC 33269</strain>
    </source>
</reference>
<keyword evidence="3" id="KW-1185">Reference proteome</keyword>
<dbReference type="RefSeq" id="WP_004368382.1">
    <property type="nucleotide sequence ID" value="NZ_GL833118.1"/>
</dbReference>
<organism evidence="2 3">
    <name type="scientific">Hoylesella oralis ATCC 33269</name>
    <dbReference type="NCBI Taxonomy" id="873533"/>
    <lineage>
        <taxon>Bacteria</taxon>
        <taxon>Pseudomonadati</taxon>
        <taxon>Bacteroidota</taxon>
        <taxon>Bacteroidia</taxon>
        <taxon>Bacteroidales</taxon>
        <taxon>Prevotellaceae</taxon>
        <taxon>Hoylesella</taxon>
    </lineage>
</organism>
<sequence>MNKEQNKKQVYVRPETKVLGVATELHLLEFSGGHNDAGNDNDPMHAKGVNFFDEEETIGTTSYSKNPWEE</sequence>
<evidence type="ECO:0000313" key="1">
    <source>
        <dbReference type="EMBL" id="EFZ36605.1"/>
    </source>
</evidence>
<evidence type="ECO:0000313" key="3">
    <source>
        <dbReference type="Proteomes" id="UP000005580"/>
    </source>
</evidence>
<accession>E7RPN2</accession>
<dbReference type="Proteomes" id="UP000005580">
    <property type="component" value="Unassembled WGS sequence"/>
</dbReference>
<gene>
    <name evidence="2" type="ORF">HMPREF0663_11133</name>
    <name evidence="1" type="ORF">HMPREF0663_11518</name>
</gene>
<dbReference type="EMBL" id="AEPE02000005">
    <property type="protein sequence ID" value="EFZ36605.1"/>
    <property type="molecule type" value="Genomic_DNA"/>
</dbReference>
<comment type="caution">
    <text evidence="2">The sequence shown here is derived from an EMBL/GenBank/DDBJ whole genome shotgun (WGS) entry which is preliminary data.</text>
</comment>
<proteinExistence type="predicted"/>
<dbReference type="AlphaFoldDB" id="E7RPN2"/>
<protein>
    <submittedName>
        <fullName evidence="2">Uncharacterized protein</fullName>
    </submittedName>
</protein>
<dbReference type="EMBL" id="AEPE02000004">
    <property type="protein sequence ID" value="EFZ37075.1"/>
    <property type="molecule type" value="Genomic_DNA"/>
</dbReference>